<dbReference type="PANTHER" id="PTHR35526">
    <property type="entry name" value="ANTI-SIGMA-F FACTOR RSBW-RELATED"/>
    <property type="match status" value="1"/>
</dbReference>
<keyword evidence="1" id="KW-0418">Kinase</keyword>
<dbReference type="InterPro" id="IPR036890">
    <property type="entry name" value="HATPase_C_sf"/>
</dbReference>
<evidence type="ECO:0000313" key="4">
    <source>
        <dbReference type="Proteomes" id="UP000217768"/>
    </source>
</evidence>
<sequence length="168" mass="18506">MCHRCRLWFWSGCTGCVHGQWSGEPLTAFGRRSRYDRTLTADAASATHTRIDFAAWLQRHFWLREQQLSDMVLAVNEALANAVEFAYLDTAGAGTVALAATYTDDTDTLAVTITDGGRWAARSATPRPGHRGRGLILMRALADDTQIDTSASGTRVLLRWTHLVTHGS</sequence>
<keyword evidence="1" id="KW-0808">Transferase</keyword>
<organism evidence="3 4">
    <name type="scientific">Mycobacterium avium</name>
    <dbReference type="NCBI Taxonomy" id="1764"/>
    <lineage>
        <taxon>Bacteria</taxon>
        <taxon>Bacillati</taxon>
        <taxon>Actinomycetota</taxon>
        <taxon>Actinomycetes</taxon>
        <taxon>Mycobacteriales</taxon>
        <taxon>Mycobacteriaceae</taxon>
        <taxon>Mycobacterium</taxon>
        <taxon>Mycobacterium avium complex (MAC)</taxon>
    </lineage>
</organism>
<evidence type="ECO:0000256" key="1">
    <source>
        <dbReference type="ARBA" id="ARBA00022527"/>
    </source>
</evidence>
<dbReference type="Gene3D" id="3.30.565.10">
    <property type="entry name" value="Histidine kinase-like ATPase, C-terminal domain"/>
    <property type="match status" value="1"/>
</dbReference>
<dbReference type="CDD" id="cd16936">
    <property type="entry name" value="HATPase_RsbW-like"/>
    <property type="match status" value="1"/>
</dbReference>
<keyword evidence="3" id="KW-0547">Nucleotide-binding</keyword>
<dbReference type="InterPro" id="IPR003594">
    <property type="entry name" value="HATPase_dom"/>
</dbReference>
<evidence type="ECO:0000259" key="2">
    <source>
        <dbReference type="Pfam" id="PF13581"/>
    </source>
</evidence>
<keyword evidence="1" id="KW-0723">Serine/threonine-protein kinase</keyword>
<dbReference type="SUPFAM" id="SSF55874">
    <property type="entry name" value="ATPase domain of HSP90 chaperone/DNA topoisomerase II/histidine kinase"/>
    <property type="match status" value="1"/>
</dbReference>
<feature type="domain" description="Histidine kinase/HSP90-like ATPase" evidence="2">
    <location>
        <begin position="40"/>
        <end position="160"/>
    </location>
</feature>
<dbReference type="AlphaFoldDB" id="A0A2A2ZNT5"/>
<dbReference type="InterPro" id="IPR050267">
    <property type="entry name" value="Anti-sigma-factor_SerPK"/>
</dbReference>
<dbReference type="PANTHER" id="PTHR35526:SF3">
    <property type="entry name" value="ANTI-SIGMA-F FACTOR RSBW"/>
    <property type="match status" value="1"/>
</dbReference>
<dbReference type="Proteomes" id="UP000217768">
    <property type="component" value="Unassembled WGS sequence"/>
</dbReference>
<keyword evidence="3" id="KW-0067">ATP-binding</keyword>
<dbReference type="Pfam" id="PF13581">
    <property type="entry name" value="HATPase_c_2"/>
    <property type="match status" value="1"/>
</dbReference>
<comment type="caution">
    <text evidence="3">The sequence shown here is derived from an EMBL/GenBank/DDBJ whole genome shotgun (WGS) entry which is preliminary data.</text>
</comment>
<dbReference type="GO" id="GO:0004674">
    <property type="term" value="F:protein serine/threonine kinase activity"/>
    <property type="evidence" value="ECO:0007669"/>
    <property type="project" value="UniProtKB-KW"/>
</dbReference>
<protein>
    <submittedName>
        <fullName evidence="3">ATP-binding protein</fullName>
    </submittedName>
</protein>
<dbReference type="EMBL" id="NSFD01000004">
    <property type="protein sequence ID" value="PBA28015.1"/>
    <property type="molecule type" value="Genomic_DNA"/>
</dbReference>
<dbReference type="RefSeq" id="WP_080691781.1">
    <property type="nucleotide sequence ID" value="NZ_NSEY01000006.1"/>
</dbReference>
<gene>
    <name evidence="3" type="ORF">CKJ66_04020</name>
</gene>
<accession>A0A2A2ZNT5</accession>
<evidence type="ECO:0000313" key="3">
    <source>
        <dbReference type="EMBL" id="PBA28015.1"/>
    </source>
</evidence>
<dbReference type="GO" id="GO:0005524">
    <property type="term" value="F:ATP binding"/>
    <property type="evidence" value="ECO:0007669"/>
    <property type="project" value="UniProtKB-KW"/>
</dbReference>
<proteinExistence type="predicted"/>
<name>A0A2A2ZNT5_MYCAV</name>
<reference evidence="3 4" key="1">
    <citation type="submission" date="2017-08" db="EMBL/GenBank/DDBJ databases">
        <title>Phylogenetic analysis of Mycobacterium avium complex whole genomes.</title>
        <authorList>
            <person name="Caverly L.J."/>
            <person name="Spilker T."/>
            <person name="Lipuma J."/>
        </authorList>
    </citation>
    <scope>NUCLEOTIDE SEQUENCE [LARGE SCALE GENOMIC DNA]</scope>
    <source>
        <strain evidence="3 4">FLAC0165</strain>
    </source>
</reference>